<organism evidence="5 6">
    <name type="scientific">Histidinibacterium lentulum</name>
    <dbReference type="NCBI Taxonomy" id="2480588"/>
    <lineage>
        <taxon>Bacteria</taxon>
        <taxon>Pseudomonadati</taxon>
        <taxon>Pseudomonadota</taxon>
        <taxon>Alphaproteobacteria</taxon>
        <taxon>Rhodobacterales</taxon>
        <taxon>Paracoccaceae</taxon>
        <taxon>Histidinibacterium</taxon>
    </lineage>
</organism>
<evidence type="ECO:0000259" key="4">
    <source>
        <dbReference type="Pfam" id="PF00291"/>
    </source>
</evidence>
<reference evidence="5 6" key="1">
    <citation type="submission" date="2018-10" db="EMBL/GenBank/DDBJ databases">
        <title>Histidinibacterium lentulum gen. nov., sp. nov., a marine bacterium from the culture broth of Picochlorum sp. 122.</title>
        <authorList>
            <person name="Wang G."/>
        </authorList>
    </citation>
    <scope>NUCLEOTIDE SEQUENCE [LARGE SCALE GENOMIC DNA]</scope>
    <source>
        <strain evidence="5 6">B17</strain>
    </source>
</reference>
<accession>A0A3N2QR80</accession>
<feature type="region of interest" description="Disordered" evidence="3">
    <location>
        <begin position="1"/>
        <end position="25"/>
    </location>
</feature>
<keyword evidence="6" id="KW-1185">Reference proteome</keyword>
<feature type="compositionally biased region" description="Basic and acidic residues" evidence="3">
    <location>
        <begin position="1"/>
        <end position="12"/>
    </location>
</feature>
<dbReference type="EMBL" id="RDRB01000011">
    <property type="protein sequence ID" value="ROT97689.1"/>
    <property type="molecule type" value="Genomic_DNA"/>
</dbReference>
<gene>
    <name evidence="5" type="ORF">EAT49_17940</name>
</gene>
<dbReference type="PANTHER" id="PTHR42937:SF1">
    <property type="entry name" value="DIAMINOPROPIONATE AMMONIA-LYASE"/>
    <property type="match status" value="1"/>
</dbReference>
<keyword evidence="2" id="KW-0663">Pyridoxal phosphate</keyword>
<keyword evidence="5" id="KW-0456">Lyase</keyword>
<sequence>MRRDPMRDDEAAKAPLRHVHNAGAGGAMPDGVRLALSPVEHEAAVAEITSWPGYAPTPLVSLPGAARAAGVAAVLYKDEAHRFDLASFKALGGAYAVLRVLQERLRAEGHEATATDLIGGAHRDFVSRQTVACATDGNHGRSVAWGAQLFGCRCFIYLHQNVSADREAAIAAFGATIVRTPGDYDASVRQCGRDAESNGWALVADTNSGGGPDTIPLLVMQGYTLMVREMLDQLDAPATHVFIPAGVGGLAAAVSGHWAVVEGDRRPRMIAVEPHAADCVYRAIDTGTPAPLGGDVNSFMACLSAGEVSPVAWPVLQHALDDVVTIPDDRAIDTMRALASGRWGDPPLVSGESGCAALAALLAARDVPAAWQALGLGPDSRVVVIGSEGATAPDIYERIVGRRPQEVA</sequence>
<evidence type="ECO:0000313" key="6">
    <source>
        <dbReference type="Proteomes" id="UP000268016"/>
    </source>
</evidence>
<dbReference type="SUPFAM" id="SSF53686">
    <property type="entry name" value="Tryptophan synthase beta subunit-like PLP-dependent enzymes"/>
    <property type="match status" value="1"/>
</dbReference>
<dbReference type="Proteomes" id="UP000268016">
    <property type="component" value="Unassembled WGS sequence"/>
</dbReference>
<dbReference type="GO" id="GO:0008838">
    <property type="term" value="F:diaminopropionate ammonia-lyase activity"/>
    <property type="evidence" value="ECO:0007669"/>
    <property type="project" value="UniProtKB-EC"/>
</dbReference>
<dbReference type="InterPro" id="IPR036052">
    <property type="entry name" value="TrpB-like_PALP_sf"/>
</dbReference>
<evidence type="ECO:0000256" key="2">
    <source>
        <dbReference type="ARBA" id="ARBA00022898"/>
    </source>
</evidence>
<name>A0A3N2QR80_9RHOB</name>
<evidence type="ECO:0000256" key="1">
    <source>
        <dbReference type="ARBA" id="ARBA00001933"/>
    </source>
</evidence>
<evidence type="ECO:0000313" key="5">
    <source>
        <dbReference type="EMBL" id="ROT97689.1"/>
    </source>
</evidence>
<comment type="cofactor">
    <cofactor evidence="1">
        <name>pyridoxal 5'-phosphate</name>
        <dbReference type="ChEBI" id="CHEBI:597326"/>
    </cofactor>
</comment>
<evidence type="ECO:0000256" key="3">
    <source>
        <dbReference type="SAM" id="MobiDB-lite"/>
    </source>
</evidence>
<dbReference type="Gene3D" id="3.40.50.1100">
    <property type="match status" value="2"/>
</dbReference>
<dbReference type="EC" id="4.3.1.15" evidence="5"/>
<feature type="domain" description="Tryptophan synthase beta chain-like PALP" evidence="4">
    <location>
        <begin position="52"/>
        <end position="385"/>
    </location>
</feature>
<proteinExistence type="predicted"/>
<dbReference type="Pfam" id="PF00291">
    <property type="entry name" value="PALP"/>
    <property type="match status" value="1"/>
</dbReference>
<dbReference type="NCBIfam" id="NF006058">
    <property type="entry name" value="PRK08206.1"/>
    <property type="match status" value="1"/>
</dbReference>
<dbReference type="InterPro" id="IPR001926">
    <property type="entry name" value="TrpB-like_PALP"/>
</dbReference>
<dbReference type="AlphaFoldDB" id="A0A3N2QR80"/>
<dbReference type="PANTHER" id="PTHR42937">
    <property type="match status" value="1"/>
</dbReference>
<comment type="caution">
    <text evidence="5">The sequence shown here is derived from an EMBL/GenBank/DDBJ whole genome shotgun (WGS) entry which is preliminary data.</text>
</comment>
<dbReference type="OrthoDB" id="34584at2"/>
<protein>
    <submittedName>
        <fullName evidence="5">Diaminopropionate ammonia-lyase</fullName>
        <ecNumber evidence="5">4.3.1.15</ecNumber>
    </submittedName>
</protein>